<dbReference type="Proteomes" id="UP000199394">
    <property type="component" value="Unassembled WGS sequence"/>
</dbReference>
<dbReference type="EMBL" id="FNRK01000004">
    <property type="protein sequence ID" value="SEA16207.1"/>
    <property type="molecule type" value="Genomic_DNA"/>
</dbReference>
<protein>
    <submittedName>
        <fullName evidence="1">Uncharacterized protein</fullName>
    </submittedName>
</protein>
<proteinExistence type="predicted"/>
<dbReference type="AlphaFoldDB" id="A0A1H3YXS2"/>
<sequence>MYFLRTAGDYIGFVVDGIHTITESDVPITDADYNKYFESERQGKVFRMRATPDTQSGLFGYIEEYVPEPISTQPSEIQPLQLALAEAIEKQEADKLELQLALAEFIESQVEGGV</sequence>
<keyword evidence="2" id="KW-1185">Reference proteome</keyword>
<dbReference type="OrthoDB" id="1938501at2"/>
<evidence type="ECO:0000313" key="1">
    <source>
        <dbReference type="EMBL" id="SEA16207.1"/>
    </source>
</evidence>
<organism evidence="1 2">
    <name type="scientific">Eubacterium aggregans</name>
    <dbReference type="NCBI Taxonomy" id="81409"/>
    <lineage>
        <taxon>Bacteria</taxon>
        <taxon>Bacillati</taxon>
        <taxon>Bacillota</taxon>
        <taxon>Clostridia</taxon>
        <taxon>Eubacteriales</taxon>
        <taxon>Eubacteriaceae</taxon>
        <taxon>Eubacterium</taxon>
    </lineage>
</organism>
<dbReference type="RefSeq" id="WP_090305316.1">
    <property type="nucleotide sequence ID" value="NZ_FNRK01000004.1"/>
</dbReference>
<name>A0A1H3YXS2_9FIRM</name>
<dbReference type="STRING" id="81409.SAMN04515656_104155"/>
<reference evidence="1 2" key="1">
    <citation type="submission" date="2016-10" db="EMBL/GenBank/DDBJ databases">
        <authorList>
            <person name="de Groot N.N."/>
        </authorList>
    </citation>
    <scope>NUCLEOTIDE SEQUENCE [LARGE SCALE GENOMIC DNA]</scope>
    <source>
        <strain evidence="1 2">SR12</strain>
    </source>
</reference>
<accession>A0A1H3YXS2</accession>
<gene>
    <name evidence="1" type="ORF">SAMN04515656_104155</name>
</gene>
<evidence type="ECO:0000313" key="2">
    <source>
        <dbReference type="Proteomes" id="UP000199394"/>
    </source>
</evidence>